<keyword evidence="3" id="KW-1185">Reference proteome</keyword>
<dbReference type="InterPro" id="IPR021851">
    <property type="entry name" value="DUF3455"/>
</dbReference>
<dbReference type="PANTHER" id="PTHR35567">
    <property type="entry name" value="MALATE DEHYDROGENASE (AFU_ORTHOLOGUE AFUA_2G13800)"/>
    <property type="match status" value="1"/>
</dbReference>
<keyword evidence="1" id="KW-0732">Signal</keyword>
<dbReference type="EMBL" id="LCWF01000169">
    <property type="protein sequence ID" value="KKY16023.1"/>
    <property type="molecule type" value="Genomic_DNA"/>
</dbReference>
<name>A0A0G2FW21_PHACM</name>
<accession>A0A0G2FW21</accession>
<evidence type="ECO:0000313" key="2">
    <source>
        <dbReference type="EMBL" id="KKY16023.1"/>
    </source>
</evidence>
<dbReference type="Proteomes" id="UP000053317">
    <property type="component" value="Unassembled WGS sequence"/>
</dbReference>
<protein>
    <submittedName>
        <fullName evidence="2">Putative malate dehydrogenase</fullName>
    </submittedName>
</protein>
<sequence length="306" mass="30631">MRLTLIFTLLIATTLAAPAPIFLKNGPFAIEALSARTSASQILETLLALLSRAAGGRGVRGTHPTVPIPAVTTIKATTLGATTVAATTLPASTIPATTIGTLTTISATTVAATTLAATTVSATTIAATTITVSTIASTSISTSGNTVASSAKVLDCVVPTTTLPSGASSLPSPTGTYVGSFNGSGTQNYDCTDLASTAAPSSIGADANLTSTASCGTGIHSFDNPTSPRFDMSSLGNTLASKNTTVASPDGSSNIAWVYLTAVDSTGDIVQLYRVDTVGGVAPSVCGNETGVVRVEYQATYMFYQG</sequence>
<dbReference type="AlphaFoldDB" id="A0A0G2FW21"/>
<dbReference type="OrthoDB" id="1859733at2759"/>
<reference evidence="2 3" key="1">
    <citation type="submission" date="2015-05" db="EMBL/GenBank/DDBJ databases">
        <title>Distinctive expansion of gene families associated with plant cell wall degradation and secondary metabolism in the genomes of grapevine trunk pathogens.</title>
        <authorList>
            <person name="Lawrence D.P."/>
            <person name="Travadon R."/>
            <person name="Rolshausen P.E."/>
            <person name="Baumgartner K."/>
        </authorList>
    </citation>
    <scope>NUCLEOTIDE SEQUENCE [LARGE SCALE GENOMIC DNA]</scope>
    <source>
        <strain evidence="2">UCRPC4</strain>
    </source>
</reference>
<feature type="chain" id="PRO_5002544279" evidence="1">
    <location>
        <begin position="17"/>
        <end position="306"/>
    </location>
</feature>
<organism evidence="2 3">
    <name type="scientific">Phaeomoniella chlamydospora</name>
    <name type="common">Phaeoacremonium chlamydosporum</name>
    <dbReference type="NCBI Taxonomy" id="158046"/>
    <lineage>
        <taxon>Eukaryota</taxon>
        <taxon>Fungi</taxon>
        <taxon>Dikarya</taxon>
        <taxon>Ascomycota</taxon>
        <taxon>Pezizomycotina</taxon>
        <taxon>Eurotiomycetes</taxon>
        <taxon>Chaetothyriomycetidae</taxon>
        <taxon>Phaeomoniellales</taxon>
        <taxon>Phaeomoniellaceae</taxon>
        <taxon>Phaeomoniella</taxon>
    </lineage>
</organism>
<comment type="caution">
    <text evidence="2">The sequence shown here is derived from an EMBL/GenBank/DDBJ whole genome shotgun (WGS) entry which is preliminary data.</text>
</comment>
<evidence type="ECO:0000256" key="1">
    <source>
        <dbReference type="SAM" id="SignalP"/>
    </source>
</evidence>
<reference evidence="2 3" key="2">
    <citation type="submission" date="2015-05" db="EMBL/GenBank/DDBJ databases">
        <authorList>
            <person name="Morales-Cruz A."/>
            <person name="Amrine K.C."/>
            <person name="Cantu D."/>
        </authorList>
    </citation>
    <scope>NUCLEOTIDE SEQUENCE [LARGE SCALE GENOMIC DNA]</scope>
    <source>
        <strain evidence="2">UCRPC4</strain>
    </source>
</reference>
<dbReference type="PANTHER" id="PTHR35567:SF3">
    <property type="entry name" value="MALATE DEHYDROGENASE"/>
    <property type="match status" value="1"/>
</dbReference>
<proteinExistence type="predicted"/>
<feature type="signal peptide" evidence="1">
    <location>
        <begin position="1"/>
        <end position="16"/>
    </location>
</feature>
<evidence type="ECO:0000313" key="3">
    <source>
        <dbReference type="Proteomes" id="UP000053317"/>
    </source>
</evidence>
<dbReference type="Pfam" id="PF11937">
    <property type="entry name" value="DUF3455"/>
    <property type="match status" value="1"/>
</dbReference>
<gene>
    <name evidence="2" type="ORF">UCRPC4_g06034</name>
</gene>